<organism evidence="2 3">
    <name type="scientific">Cannabis sativa</name>
    <name type="common">Hemp</name>
    <name type="synonym">Marijuana</name>
    <dbReference type="NCBI Taxonomy" id="3483"/>
    <lineage>
        <taxon>Eukaryota</taxon>
        <taxon>Viridiplantae</taxon>
        <taxon>Streptophyta</taxon>
        <taxon>Embryophyta</taxon>
        <taxon>Tracheophyta</taxon>
        <taxon>Spermatophyta</taxon>
        <taxon>Magnoliopsida</taxon>
        <taxon>eudicotyledons</taxon>
        <taxon>Gunneridae</taxon>
        <taxon>Pentapetalae</taxon>
        <taxon>rosids</taxon>
        <taxon>fabids</taxon>
        <taxon>Rosales</taxon>
        <taxon>Cannabaceae</taxon>
        <taxon>Cannabis</taxon>
    </lineage>
</organism>
<accession>A0A803R020</accession>
<keyword evidence="1" id="KW-0472">Membrane</keyword>
<reference evidence="2" key="1">
    <citation type="submission" date="2018-11" db="EMBL/GenBank/DDBJ databases">
        <authorList>
            <person name="Grassa J C."/>
        </authorList>
    </citation>
    <scope>NUCLEOTIDE SEQUENCE [LARGE SCALE GENOMIC DNA]</scope>
</reference>
<reference evidence="2" key="2">
    <citation type="submission" date="2021-03" db="UniProtKB">
        <authorList>
            <consortium name="EnsemblPlants"/>
        </authorList>
    </citation>
    <scope>IDENTIFICATION</scope>
</reference>
<protein>
    <submittedName>
        <fullName evidence="2">Uncharacterized protein</fullName>
    </submittedName>
</protein>
<name>A0A803R020_CANSA</name>
<keyword evidence="3" id="KW-1185">Reference proteome</keyword>
<evidence type="ECO:0000313" key="2">
    <source>
        <dbReference type="EnsemblPlants" id="cds.novel_model_3450_5bd9a17a"/>
    </source>
</evidence>
<dbReference type="EMBL" id="UZAU01000387">
    <property type="status" value="NOT_ANNOTATED_CDS"/>
    <property type="molecule type" value="Genomic_DNA"/>
</dbReference>
<evidence type="ECO:0000256" key="1">
    <source>
        <dbReference type="SAM" id="Phobius"/>
    </source>
</evidence>
<dbReference type="EnsemblPlants" id="novel_model_3450_5bd9a17a">
    <property type="protein sequence ID" value="cds.novel_model_3450_5bd9a17a"/>
    <property type="gene ID" value="novel_gene_1826_5bd9a17a"/>
</dbReference>
<sequence>MKISCNKLCTDCGTPNPKWVFLSSYFDLYQVLWSTSKPWCSYNKGLWWNVWWWWCGGMYGAVGAVIFFV</sequence>
<dbReference type="Gramene" id="novel_model_3450_5bd9a17a">
    <property type="protein sequence ID" value="cds.novel_model_3450_5bd9a17a"/>
    <property type="gene ID" value="novel_gene_1826_5bd9a17a"/>
</dbReference>
<dbReference type="Proteomes" id="UP000596661">
    <property type="component" value="Chromosome 4"/>
</dbReference>
<keyword evidence="1" id="KW-0812">Transmembrane</keyword>
<feature type="transmembrane region" description="Helical" evidence="1">
    <location>
        <begin position="51"/>
        <end position="68"/>
    </location>
</feature>
<evidence type="ECO:0000313" key="3">
    <source>
        <dbReference type="Proteomes" id="UP000596661"/>
    </source>
</evidence>
<keyword evidence="1" id="KW-1133">Transmembrane helix</keyword>
<dbReference type="AlphaFoldDB" id="A0A803R020"/>
<proteinExistence type="predicted"/>